<organism evidence="2 3">
    <name type="scientific">Chondrus crispus</name>
    <name type="common">Carrageen Irish moss</name>
    <name type="synonym">Polymorpha crispa</name>
    <dbReference type="NCBI Taxonomy" id="2769"/>
    <lineage>
        <taxon>Eukaryota</taxon>
        <taxon>Rhodophyta</taxon>
        <taxon>Florideophyceae</taxon>
        <taxon>Rhodymeniophycidae</taxon>
        <taxon>Gigartinales</taxon>
        <taxon>Gigartinaceae</taxon>
        <taxon>Chondrus</taxon>
    </lineage>
</organism>
<sequence length="480" mass="52732">MTEKLRPRTPTPDGRHTTPNRSTPLYAPLHTTPHREHPPPAGHDPDESLAKSCCYHLYSYKKKSDTFSPPSSPSPFSSSVLIHLSLRLQSPKAVSLVKRLVAIPLNHGLRRKRCLIAQLKSTGKLLKAAVLHQPVLDDIKLLHEDLVHERVAAAAAGRVDLGQRGEHGARKVVRARVVLDGKVRAEAGDDLDQRGRLVRPLQVDDDLVALGDLAHGVLVRVLVRALRERHARAVVRVQRVDRVRGDVLLVAADLARDLVGVRDGRKVLVAVGLQVGREDDVPGVARAGHEGDVAAAHVGDVQVALADQARVAAVEVDVAALDDGAPPHLVPLDHVEAVRRDEAGVVQRVPHGDAHRRAARLGRPVVEQQPLVRRGRPQRRQPPQVLEVARELRVEGRHVARRAEHEEGRGRGDGDEHGHRHRLRQRACARRRRRVRHRRGLLHGRWARPQPLCCEVKGGGGGEGGWANGGSIALSERQCK</sequence>
<evidence type="ECO:0000313" key="2">
    <source>
        <dbReference type="EMBL" id="CDF77484.1"/>
    </source>
</evidence>
<feature type="compositionally biased region" description="Basic residues" evidence="1">
    <location>
        <begin position="419"/>
        <end position="434"/>
    </location>
</feature>
<accession>S0F3K5</accession>
<feature type="compositionally biased region" description="Basic and acidic residues" evidence="1">
    <location>
        <begin position="33"/>
        <end position="46"/>
    </location>
</feature>
<evidence type="ECO:0000313" key="3">
    <source>
        <dbReference type="Proteomes" id="UP000012073"/>
    </source>
</evidence>
<keyword evidence="3" id="KW-1185">Reference proteome</keyword>
<gene>
    <name evidence="2" type="ORF">CHC_T00001596001</name>
</gene>
<feature type="region of interest" description="Disordered" evidence="1">
    <location>
        <begin position="1"/>
        <end position="46"/>
    </location>
</feature>
<dbReference type="KEGG" id="ccp:CHC_T00001596001"/>
<dbReference type="GeneID" id="17320240"/>
<dbReference type="RefSeq" id="XP_005712523.1">
    <property type="nucleotide sequence ID" value="XM_005712466.1"/>
</dbReference>
<name>S0F3K5_CHOCR</name>
<feature type="region of interest" description="Disordered" evidence="1">
    <location>
        <begin position="400"/>
        <end position="434"/>
    </location>
</feature>
<dbReference type="Proteomes" id="UP000012073">
    <property type="component" value="Unassembled WGS sequence"/>
</dbReference>
<evidence type="ECO:0000256" key="1">
    <source>
        <dbReference type="SAM" id="MobiDB-lite"/>
    </source>
</evidence>
<protein>
    <submittedName>
        <fullName evidence="2">Uncharacterized protein</fullName>
    </submittedName>
</protein>
<dbReference type="AlphaFoldDB" id="S0F3K5"/>
<feature type="compositionally biased region" description="Basic and acidic residues" evidence="1">
    <location>
        <begin position="400"/>
        <end position="418"/>
    </location>
</feature>
<dbReference type="EMBL" id="HG001573">
    <property type="protein sequence ID" value="CDF77484.1"/>
    <property type="molecule type" value="Genomic_DNA"/>
</dbReference>
<dbReference type="Gramene" id="CDF77484">
    <property type="protein sequence ID" value="CDF77484"/>
    <property type="gene ID" value="CHC_T00001596001"/>
</dbReference>
<reference evidence="3" key="1">
    <citation type="journal article" date="2013" name="Proc. Natl. Acad. Sci. U.S.A.">
        <title>Genome structure and metabolic features in the red seaweed Chondrus crispus shed light on evolution of the Archaeplastida.</title>
        <authorList>
            <person name="Collen J."/>
            <person name="Porcel B."/>
            <person name="Carre W."/>
            <person name="Ball S.G."/>
            <person name="Chaparro C."/>
            <person name="Tonon T."/>
            <person name="Barbeyron T."/>
            <person name="Michel G."/>
            <person name="Noel B."/>
            <person name="Valentin K."/>
            <person name="Elias M."/>
            <person name="Artiguenave F."/>
            <person name="Arun A."/>
            <person name="Aury J.M."/>
            <person name="Barbosa-Neto J.F."/>
            <person name="Bothwell J.H."/>
            <person name="Bouget F.Y."/>
            <person name="Brillet L."/>
            <person name="Cabello-Hurtado F."/>
            <person name="Capella-Gutierrez S."/>
            <person name="Charrier B."/>
            <person name="Cladiere L."/>
            <person name="Cock J.M."/>
            <person name="Coelho S.M."/>
            <person name="Colleoni C."/>
            <person name="Czjzek M."/>
            <person name="Da Silva C."/>
            <person name="Delage L."/>
            <person name="Denoeud F."/>
            <person name="Deschamps P."/>
            <person name="Dittami S.M."/>
            <person name="Gabaldon T."/>
            <person name="Gachon C.M."/>
            <person name="Groisillier A."/>
            <person name="Herve C."/>
            <person name="Jabbari K."/>
            <person name="Katinka M."/>
            <person name="Kloareg B."/>
            <person name="Kowalczyk N."/>
            <person name="Labadie K."/>
            <person name="Leblanc C."/>
            <person name="Lopez P.J."/>
            <person name="McLachlan D.H."/>
            <person name="Meslet-Cladiere L."/>
            <person name="Moustafa A."/>
            <person name="Nehr Z."/>
            <person name="Nyvall Collen P."/>
            <person name="Panaud O."/>
            <person name="Partensky F."/>
            <person name="Poulain J."/>
            <person name="Rensing S.A."/>
            <person name="Rousvoal S."/>
            <person name="Samson G."/>
            <person name="Symeonidi A."/>
            <person name="Weissenbach J."/>
            <person name="Zambounis A."/>
            <person name="Wincker P."/>
            <person name="Boyen C."/>
        </authorList>
    </citation>
    <scope>NUCLEOTIDE SEQUENCE [LARGE SCALE GENOMIC DNA]</scope>
    <source>
        <strain evidence="3">cv. Stackhouse</strain>
    </source>
</reference>
<proteinExistence type="predicted"/>